<reference evidence="12" key="1">
    <citation type="submission" date="2023-04" db="EMBL/GenBank/DDBJ databases">
        <title>Novel strain of Lactilactobacillus sakei and use thereof.</title>
        <authorList>
            <person name="Kim S.Y."/>
        </authorList>
    </citation>
    <scope>NUCLEOTIDE SEQUENCE</scope>
    <source>
        <strain evidence="12">HUP1</strain>
    </source>
</reference>
<feature type="transmembrane region" description="Helical" evidence="10">
    <location>
        <begin position="228"/>
        <end position="251"/>
    </location>
</feature>
<evidence type="ECO:0000256" key="9">
    <source>
        <dbReference type="ARBA" id="ARBA00023201"/>
    </source>
</evidence>
<evidence type="ECO:0000256" key="7">
    <source>
        <dbReference type="ARBA" id="ARBA00023065"/>
    </source>
</evidence>
<evidence type="ECO:0000256" key="6">
    <source>
        <dbReference type="ARBA" id="ARBA00023053"/>
    </source>
</evidence>
<feature type="transmembrane region" description="Helical" evidence="10">
    <location>
        <begin position="6"/>
        <end position="24"/>
    </location>
</feature>
<protein>
    <submittedName>
        <fullName evidence="12">Sodium:proton antiporter</fullName>
    </submittedName>
</protein>
<dbReference type="PANTHER" id="PTHR10110:SF86">
    <property type="entry name" value="SODIUM_HYDROGEN EXCHANGER 7"/>
    <property type="match status" value="1"/>
</dbReference>
<keyword evidence="3" id="KW-1003">Cell membrane</keyword>
<dbReference type="GO" id="GO:0015385">
    <property type="term" value="F:sodium:proton antiporter activity"/>
    <property type="evidence" value="ECO:0007669"/>
    <property type="project" value="InterPro"/>
</dbReference>
<organism evidence="12 13">
    <name type="scientific">Latilactobacillus sakei</name>
    <name type="common">Lactobacillus sakei</name>
    <dbReference type="NCBI Taxonomy" id="1599"/>
    <lineage>
        <taxon>Bacteria</taxon>
        <taxon>Bacillati</taxon>
        <taxon>Bacillota</taxon>
        <taxon>Bacilli</taxon>
        <taxon>Lactobacillales</taxon>
        <taxon>Lactobacillaceae</taxon>
        <taxon>Latilactobacillus</taxon>
    </lineage>
</organism>
<dbReference type="InterPro" id="IPR006153">
    <property type="entry name" value="Cation/H_exchanger_TM"/>
</dbReference>
<evidence type="ECO:0000256" key="5">
    <source>
        <dbReference type="ARBA" id="ARBA00022989"/>
    </source>
</evidence>
<keyword evidence="6" id="KW-0915">Sodium</keyword>
<feature type="transmembrane region" description="Helical" evidence="10">
    <location>
        <begin position="352"/>
        <end position="374"/>
    </location>
</feature>
<dbReference type="Proteomes" id="UP001179858">
    <property type="component" value="Chromosome"/>
</dbReference>
<keyword evidence="8 10" id="KW-0472">Membrane</keyword>
<dbReference type="Gene3D" id="6.10.140.1330">
    <property type="match status" value="1"/>
</dbReference>
<evidence type="ECO:0000256" key="4">
    <source>
        <dbReference type="ARBA" id="ARBA00022692"/>
    </source>
</evidence>
<evidence type="ECO:0000256" key="10">
    <source>
        <dbReference type="SAM" id="Phobius"/>
    </source>
</evidence>
<evidence type="ECO:0000256" key="8">
    <source>
        <dbReference type="ARBA" id="ARBA00023136"/>
    </source>
</evidence>
<dbReference type="AlphaFoldDB" id="A0AAF0GT44"/>
<dbReference type="GO" id="GO:0098719">
    <property type="term" value="P:sodium ion import across plasma membrane"/>
    <property type="evidence" value="ECO:0007669"/>
    <property type="project" value="TreeGrafter"/>
</dbReference>
<keyword evidence="2" id="KW-0813">Transport</keyword>
<dbReference type="GO" id="GO:0015386">
    <property type="term" value="F:potassium:proton antiporter activity"/>
    <property type="evidence" value="ECO:0007669"/>
    <property type="project" value="TreeGrafter"/>
</dbReference>
<evidence type="ECO:0000259" key="11">
    <source>
        <dbReference type="Pfam" id="PF00999"/>
    </source>
</evidence>
<dbReference type="GO" id="GO:0051453">
    <property type="term" value="P:regulation of intracellular pH"/>
    <property type="evidence" value="ECO:0007669"/>
    <property type="project" value="TreeGrafter"/>
</dbReference>
<feature type="transmembrane region" description="Helical" evidence="10">
    <location>
        <begin position="183"/>
        <end position="208"/>
    </location>
</feature>
<comment type="subcellular location">
    <subcellularLocation>
        <location evidence="1">Cell membrane</location>
        <topology evidence="1">Multi-pass membrane protein</topology>
    </subcellularLocation>
</comment>
<dbReference type="Pfam" id="PF00999">
    <property type="entry name" value="Na_H_Exchanger"/>
    <property type="match status" value="1"/>
</dbReference>
<evidence type="ECO:0000256" key="2">
    <source>
        <dbReference type="ARBA" id="ARBA00022448"/>
    </source>
</evidence>
<feature type="transmembrane region" description="Helical" evidence="10">
    <location>
        <begin position="305"/>
        <end position="331"/>
    </location>
</feature>
<feature type="domain" description="Cation/H+ exchanger transmembrane" evidence="11">
    <location>
        <begin position="9"/>
        <end position="409"/>
    </location>
</feature>
<dbReference type="GO" id="GO:0005886">
    <property type="term" value="C:plasma membrane"/>
    <property type="evidence" value="ECO:0007669"/>
    <property type="project" value="UniProtKB-SubCell"/>
</dbReference>
<feature type="transmembrane region" description="Helical" evidence="10">
    <location>
        <begin position="108"/>
        <end position="130"/>
    </location>
</feature>
<name>A0AAF0GT44_LATSK</name>
<proteinExistence type="predicted"/>
<keyword evidence="9" id="KW-0739">Sodium transport</keyword>
<evidence type="ECO:0000256" key="1">
    <source>
        <dbReference type="ARBA" id="ARBA00004651"/>
    </source>
</evidence>
<dbReference type="EMBL" id="CP122959">
    <property type="protein sequence ID" value="WGI19425.1"/>
    <property type="molecule type" value="Genomic_DNA"/>
</dbReference>
<keyword evidence="7" id="KW-0406">Ion transport</keyword>
<feature type="transmembrane region" description="Helical" evidence="10">
    <location>
        <begin position="389"/>
        <end position="408"/>
    </location>
</feature>
<keyword evidence="5 10" id="KW-1133">Transmembrane helix</keyword>
<keyword evidence="4 10" id="KW-0812">Transmembrane</keyword>
<sequence length="697" mass="78598">MNEFYLVALLLVGVIVVNVVKQLVPRIPEAFLLIAMGWGLSFMPVFHNFQLEPEFFMLLIIAPLMFIDGQKQSFANIRKRFRGIFLLSVVLAVVTAAVVGVMTKQIEAQWTFPLALALAAIVTPTDAVAVKSMTGNNDMPKGVGEALELESLFNDATGLVMLDLALSVLSKGTFSVVEGIGHFLFVAVGGVVVGIIGGVLLVMLRFNLNRHGKNPELTTIPISLLTPFAIYLLAEHFGVSGILAVVATGIEHNWEADRLRLTSTNVQLTSRTIWNILADILNDFVFLILGISLPEVARNVTQMGWQGAAALLGVSVLIYVVMWIVRYVWALRGDSASISAFFGDRKSDERPFFARLFAVSGIHGTVTLAMAFSLPNTIAGHAFPYRDELIAIATFVILISMVVSSIVLPRKLPQKTEAYTMADLDHIRNKMVDYVILQMRSQIEDHAVREALTDQLQSQKSNRLTVDRAQSTANYNALLSETKEVVDNFLHCDDVNNRYSPEIVNIYDKILRRVLVESKRNHFTLRMKHSIKHWKKEVLWHTSHRVITHEQQRRFRDARIAENPELSEQIKQREVMRDDLLALNNEVTDTIDHYLDTVLENRLKQKHSDNDFVYLVRRTMNHFCAHIKHDYQKSAATVPDILYVQAFQHEYDFVQQGINAGYINQSIAGVLYTEINQAQLLQLQQFQETEEMALIEA</sequence>
<dbReference type="InterPro" id="IPR018422">
    <property type="entry name" value="Cation/H_exchanger_CPA1"/>
</dbReference>
<dbReference type="RefSeq" id="WP_025016226.1">
    <property type="nucleotide sequence ID" value="NZ_BJLN01000003.1"/>
</dbReference>
<feature type="transmembrane region" description="Helical" evidence="10">
    <location>
        <begin position="31"/>
        <end position="49"/>
    </location>
</feature>
<gene>
    <name evidence="12" type="ORF">QBD03_01375</name>
</gene>
<feature type="transmembrane region" description="Helical" evidence="10">
    <location>
        <begin position="83"/>
        <end position="102"/>
    </location>
</feature>
<feature type="transmembrane region" description="Helical" evidence="10">
    <location>
        <begin position="272"/>
        <end position="293"/>
    </location>
</feature>
<feature type="transmembrane region" description="Helical" evidence="10">
    <location>
        <begin position="55"/>
        <end position="71"/>
    </location>
</feature>
<accession>A0AAF0GT44</accession>
<evidence type="ECO:0000256" key="3">
    <source>
        <dbReference type="ARBA" id="ARBA00022475"/>
    </source>
</evidence>
<dbReference type="PANTHER" id="PTHR10110">
    <property type="entry name" value="SODIUM/HYDROGEN EXCHANGER"/>
    <property type="match status" value="1"/>
</dbReference>
<evidence type="ECO:0000313" key="13">
    <source>
        <dbReference type="Proteomes" id="UP001179858"/>
    </source>
</evidence>
<evidence type="ECO:0000313" key="12">
    <source>
        <dbReference type="EMBL" id="WGI19425.1"/>
    </source>
</evidence>